<feature type="compositionally biased region" description="Low complexity" evidence="1">
    <location>
        <begin position="54"/>
        <end position="73"/>
    </location>
</feature>
<dbReference type="OMA" id="FGFNRMA"/>
<feature type="chain" id="PRO_5035907657" evidence="2">
    <location>
        <begin position="23"/>
        <end position="222"/>
    </location>
</feature>
<dbReference type="EnsemblMetazoa" id="CJA08853.1">
    <property type="protein sequence ID" value="CJA08853.1"/>
    <property type="gene ID" value="WBGene00128057"/>
</dbReference>
<organism evidence="3 4">
    <name type="scientific">Caenorhabditis japonica</name>
    <dbReference type="NCBI Taxonomy" id="281687"/>
    <lineage>
        <taxon>Eukaryota</taxon>
        <taxon>Metazoa</taxon>
        <taxon>Ecdysozoa</taxon>
        <taxon>Nematoda</taxon>
        <taxon>Chromadorea</taxon>
        <taxon>Rhabditida</taxon>
        <taxon>Rhabditina</taxon>
        <taxon>Rhabditomorpha</taxon>
        <taxon>Rhabditoidea</taxon>
        <taxon>Rhabditidae</taxon>
        <taxon>Peloderinae</taxon>
        <taxon>Caenorhabditis</taxon>
    </lineage>
</organism>
<dbReference type="AlphaFoldDB" id="A0A8R1DRG5"/>
<proteinExistence type="predicted"/>
<evidence type="ECO:0000256" key="1">
    <source>
        <dbReference type="SAM" id="MobiDB-lite"/>
    </source>
</evidence>
<feature type="compositionally biased region" description="Low complexity" evidence="1">
    <location>
        <begin position="138"/>
        <end position="155"/>
    </location>
</feature>
<feature type="compositionally biased region" description="Basic and acidic residues" evidence="1">
    <location>
        <begin position="27"/>
        <end position="36"/>
    </location>
</feature>
<feature type="signal peptide" evidence="2">
    <location>
        <begin position="1"/>
        <end position="22"/>
    </location>
</feature>
<feature type="compositionally biased region" description="Low complexity" evidence="1">
    <location>
        <begin position="115"/>
        <end position="125"/>
    </location>
</feature>
<keyword evidence="4" id="KW-1185">Reference proteome</keyword>
<keyword evidence="2" id="KW-0732">Signal</keyword>
<sequence>MKKFRHNFFAIILLLAQLVALGQMMEKKSSDQEIQRRERRQNGYGNGDGNEMWGNNNGYNFPNSNGYNSGSNSRVPVDDDSIKGSVGEAKKEEKERAGGNNWQSGSDGGEGGGPMWPNDGNQNQNGGYGPAPGPGPEPNGYNGNVMNGYNNGPNPFAGGTQERNVDTGIVGSVGVAVESTRAPNIPNGYGNNAGPGNFGNQGFGYGMPGYGNNLHARRRWHY</sequence>
<name>A0A8R1DRG5_CAEJA</name>
<evidence type="ECO:0000313" key="3">
    <source>
        <dbReference type="EnsemblMetazoa" id="CJA08853.1"/>
    </source>
</evidence>
<reference evidence="4" key="1">
    <citation type="submission" date="2010-08" db="EMBL/GenBank/DDBJ databases">
        <authorList>
            <consortium name="Caenorhabditis japonica Sequencing Consortium"/>
            <person name="Wilson R.K."/>
        </authorList>
    </citation>
    <scope>NUCLEOTIDE SEQUENCE [LARGE SCALE GENOMIC DNA]</scope>
    <source>
        <strain evidence="4">DF5081</strain>
    </source>
</reference>
<evidence type="ECO:0000256" key="2">
    <source>
        <dbReference type="SAM" id="SignalP"/>
    </source>
</evidence>
<evidence type="ECO:0000313" key="4">
    <source>
        <dbReference type="Proteomes" id="UP000005237"/>
    </source>
</evidence>
<reference evidence="3" key="2">
    <citation type="submission" date="2022-06" db="UniProtKB">
        <authorList>
            <consortium name="EnsemblMetazoa"/>
        </authorList>
    </citation>
    <scope>IDENTIFICATION</scope>
    <source>
        <strain evidence="3">DF5081</strain>
    </source>
</reference>
<dbReference type="Proteomes" id="UP000005237">
    <property type="component" value="Unassembled WGS sequence"/>
</dbReference>
<protein>
    <submittedName>
        <fullName evidence="3">Uncharacterized protein</fullName>
    </submittedName>
</protein>
<feature type="compositionally biased region" description="Basic and acidic residues" evidence="1">
    <location>
        <begin position="76"/>
        <end position="97"/>
    </location>
</feature>
<feature type="region of interest" description="Disordered" evidence="1">
    <location>
        <begin position="27"/>
        <end position="161"/>
    </location>
</feature>
<accession>A0A8R1DRG5</accession>